<evidence type="ECO:0000256" key="1">
    <source>
        <dbReference type="SAM" id="SignalP"/>
    </source>
</evidence>
<dbReference type="AlphaFoldDB" id="F8A3Q7"/>
<protein>
    <recommendedName>
        <fullName evidence="4">Lipoprotein</fullName>
    </recommendedName>
</protein>
<gene>
    <name evidence="2" type="ordered locus">Celgi_1441</name>
</gene>
<accession>F8A3Q7</accession>
<dbReference type="KEGG" id="cga:Celgi_1441"/>
<dbReference type="PROSITE" id="PS51257">
    <property type="entry name" value="PROKAR_LIPOPROTEIN"/>
    <property type="match status" value="1"/>
</dbReference>
<evidence type="ECO:0000313" key="2">
    <source>
        <dbReference type="EMBL" id="AEI11960.1"/>
    </source>
</evidence>
<dbReference type="eggNOG" id="ENOG5033H6C">
    <property type="taxonomic scope" value="Bacteria"/>
</dbReference>
<dbReference type="HOGENOM" id="CLU_1493638_0_0_11"/>
<feature type="chain" id="PRO_5039723970" description="Lipoprotein" evidence="1">
    <location>
        <begin position="36"/>
        <end position="180"/>
    </location>
</feature>
<evidence type="ECO:0008006" key="4">
    <source>
        <dbReference type="Google" id="ProtNLM"/>
    </source>
</evidence>
<dbReference type="Proteomes" id="UP000000485">
    <property type="component" value="Chromosome"/>
</dbReference>
<feature type="signal peptide" evidence="1">
    <location>
        <begin position="1"/>
        <end position="35"/>
    </location>
</feature>
<keyword evidence="3" id="KW-1185">Reference proteome</keyword>
<dbReference type="STRING" id="593907.Celgi_1441"/>
<proteinExistence type="predicted"/>
<organism evidence="2 3">
    <name type="scientific">Cellulomonas gilvus (strain ATCC 13127 / NRRL B-14078)</name>
    <name type="common">Cellvibrio gilvus</name>
    <dbReference type="NCBI Taxonomy" id="593907"/>
    <lineage>
        <taxon>Bacteria</taxon>
        <taxon>Bacillati</taxon>
        <taxon>Actinomycetota</taxon>
        <taxon>Actinomycetes</taxon>
        <taxon>Micrococcales</taxon>
        <taxon>Cellulomonadaceae</taxon>
        <taxon>Cellulomonas</taxon>
    </lineage>
</organism>
<sequence precursor="true">MLRSPRPPHRRPVPAVAAYAALVALLTACSSSAPARIAEPTAPTTAASTAGASVATEAPLALPDTTRSTVGGLADGFPSDLVTLPGDADVLVSSAQPVDGGDLVEISLNLRTTLSAEDLMQDLRDSLDGAGFSETPAADLPDGVAAQSAFARESGELVTVAVLDRDGVRTLTLGGRVAVT</sequence>
<dbReference type="EMBL" id="CP002665">
    <property type="protein sequence ID" value="AEI11960.1"/>
    <property type="molecule type" value="Genomic_DNA"/>
</dbReference>
<name>F8A3Q7_CELGA</name>
<evidence type="ECO:0000313" key="3">
    <source>
        <dbReference type="Proteomes" id="UP000000485"/>
    </source>
</evidence>
<reference evidence="3" key="1">
    <citation type="submission" date="2011-04" db="EMBL/GenBank/DDBJ databases">
        <title>Complete sequence of Cellvibrio gilvus ATCC 13127.</title>
        <authorList>
            <person name="Lucas S."/>
            <person name="Han J."/>
            <person name="Lapidus A."/>
            <person name="Cheng J.-F."/>
            <person name="Goodwin L."/>
            <person name="Pitluck S."/>
            <person name="Peters L."/>
            <person name="Munk A."/>
            <person name="Detter J.C."/>
            <person name="Han C."/>
            <person name="Tapia R."/>
            <person name="Land M."/>
            <person name="Hauser L."/>
            <person name="Kyrpides N."/>
            <person name="Ivanova N."/>
            <person name="Ovchinnikova G."/>
            <person name="Pagani I."/>
            <person name="Mead D."/>
            <person name="Brumm P."/>
            <person name="Woyke T."/>
        </authorList>
    </citation>
    <scope>NUCLEOTIDE SEQUENCE [LARGE SCALE GENOMIC DNA]</scope>
    <source>
        <strain evidence="3">ATCC 13127 / NRRL B-14078</strain>
    </source>
</reference>
<keyword evidence="1" id="KW-0732">Signal</keyword>
<dbReference type="RefSeq" id="WP_013883479.1">
    <property type="nucleotide sequence ID" value="NC_015671.1"/>
</dbReference>
<dbReference type="OrthoDB" id="5145397at2"/>